<dbReference type="Proteomes" id="UP000297288">
    <property type="component" value="Unassembled WGS sequence"/>
</dbReference>
<evidence type="ECO:0000256" key="7">
    <source>
        <dbReference type="PIRSR" id="PIRSR000216-1"/>
    </source>
</evidence>
<keyword evidence="5 7" id="KW-0411">Iron-sulfur</keyword>
<keyword evidence="3 7" id="KW-0479">Metal-binding</keyword>
<dbReference type="AlphaFoldDB" id="A0A1G6N5R6"/>
<evidence type="ECO:0000313" key="11">
    <source>
        <dbReference type="Proteomes" id="UP000297288"/>
    </source>
</evidence>
<dbReference type="GO" id="GO:0046872">
    <property type="term" value="F:metal ion binding"/>
    <property type="evidence" value="ECO:0007669"/>
    <property type="project" value="UniProtKB-KW"/>
</dbReference>
<comment type="similarity">
    <text evidence="1">Belongs to the complex I 24 kDa subunit family.</text>
</comment>
<dbReference type="CDD" id="cd03064">
    <property type="entry name" value="TRX_Fd_NuoE"/>
    <property type="match status" value="1"/>
</dbReference>
<keyword evidence="4 7" id="KW-0408">Iron</keyword>
<dbReference type="PANTHER" id="PTHR43342">
    <property type="entry name" value="NADH-QUINONE OXIDOREDUCTASE, E SUBUNIT"/>
    <property type="match status" value="1"/>
</dbReference>
<evidence type="ECO:0000313" key="10">
    <source>
        <dbReference type="Proteomes" id="UP000199322"/>
    </source>
</evidence>
<dbReference type="Gene3D" id="1.10.10.1590">
    <property type="entry name" value="NADH-quinone oxidoreductase subunit E"/>
    <property type="match status" value="1"/>
</dbReference>
<dbReference type="OrthoDB" id="9807941at2"/>
<dbReference type="GO" id="GO:0016491">
    <property type="term" value="F:oxidoreductase activity"/>
    <property type="evidence" value="ECO:0007669"/>
    <property type="project" value="InterPro"/>
</dbReference>
<dbReference type="SUPFAM" id="SSF52833">
    <property type="entry name" value="Thioredoxin-like"/>
    <property type="match status" value="1"/>
</dbReference>
<evidence type="ECO:0000256" key="1">
    <source>
        <dbReference type="ARBA" id="ARBA00010643"/>
    </source>
</evidence>
<evidence type="ECO:0000256" key="3">
    <source>
        <dbReference type="ARBA" id="ARBA00022723"/>
    </source>
</evidence>
<dbReference type="InterPro" id="IPR036249">
    <property type="entry name" value="Thioredoxin-like_sf"/>
</dbReference>
<feature type="binding site" evidence="7">
    <location>
        <position position="89"/>
    </location>
    <ligand>
        <name>[2Fe-2S] cluster</name>
        <dbReference type="ChEBI" id="CHEBI:190135"/>
    </ligand>
</feature>
<feature type="binding site" evidence="7">
    <location>
        <position position="130"/>
    </location>
    <ligand>
        <name>[2Fe-2S] cluster</name>
        <dbReference type="ChEBI" id="CHEBI:190135"/>
    </ligand>
</feature>
<dbReference type="InterPro" id="IPR041921">
    <property type="entry name" value="NuoE_N"/>
</dbReference>
<keyword evidence="10" id="KW-1185">Reference proteome</keyword>
<sequence length="172" mass="19425">MTDSLDVQMKEVEEYLDSLNLNDKDEVERRSYLIRALHKAQQIVGYLPIEVQKLIAEKLRIHASQVYGVVTFYNFFTMKPKGKFPISVCLGTACYVRGSGELFEELKNLLGLEDNETSEDGLFSLHSVRCVGACGLAPVLMIGEKVHGRVKKEDLPKIIENYKTKAKEEGII</sequence>
<feature type="binding site" evidence="7">
    <location>
        <position position="94"/>
    </location>
    <ligand>
        <name>[2Fe-2S] cluster</name>
        <dbReference type="ChEBI" id="CHEBI:190135"/>
    </ligand>
</feature>
<name>A0A1G6N5R6_9BACT</name>
<dbReference type="PIRSF" id="PIRSF000216">
    <property type="entry name" value="NADH_DH_24kDa"/>
    <property type="match status" value="1"/>
</dbReference>
<evidence type="ECO:0000256" key="6">
    <source>
        <dbReference type="ARBA" id="ARBA00034078"/>
    </source>
</evidence>
<feature type="binding site" evidence="7">
    <location>
        <position position="134"/>
    </location>
    <ligand>
        <name>[2Fe-2S] cluster</name>
        <dbReference type="ChEBI" id="CHEBI:190135"/>
    </ligand>
</feature>
<dbReference type="STRING" id="28234.SAMN04488588_1496"/>
<reference evidence="9 11" key="2">
    <citation type="submission" date="2019-04" db="EMBL/GenBank/DDBJ databases">
        <title>Draft genome sequence data and analysis of a Fermenting Bacterium, Geotoga petraea strain HO-Geo1, isolated from heavy-oil petroleum reservoir in Russia.</title>
        <authorList>
            <person name="Grouzdev D.S."/>
            <person name="Semenova E.M."/>
            <person name="Sokolova D.S."/>
            <person name="Tourova T.P."/>
            <person name="Poltaraus A.B."/>
            <person name="Nazina T.N."/>
        </authorList>
    </citation>
    <scope>NUCLEOTIDE SEQUENCE [LARGE SCALE GENOMIC DNA]</scope>
    <source>
        <strain evidence="9 11">HO-Geo1</strain>
    </source>
</reference>
<gene>
    <name evidence="9" type="ORF">E4650_07980</name>
    <name evidence="8" type="ORF">SAMN04488588_1496</name>
</gene>
<comment type="cofactor">
    <cofactor evidence="7">
        <name>[2Fe-2S] cluster</name>
        <dbReference type="ChEBI" id="CHEBI:190135"/>
    </cofactor>
    <text evidence="7">Binds 1 [2Fe-2S] cluster.</text>
</comment>
<evidence type="ECO:0000256" key="5">
    <source>
        <dbReference type="ARBA" id="ARBA00023014"/>
    </source>
</evidence>
<evidence type="ECO:0000313" key="8">
    <source>
        <dbReference type="EMBL" id="SDC62774.1"/>
    </source>
</evidence>
<dbReference type="InterPro" id="IPR028431">
    <property type="entry name" value="NADP_DH_HndA-like"/>
</dbReference>
<dbReference type="InterPro" id="IPR042128">
    <property type="entry name" value="NuoE_dom"/>
</dbReference>
<accession>A0A1G6N5R6</accession>
<dbReference type="Pfam" id="PF01257">
    <property type="entry name" value="2Fe-2S_thioredx"/>
    <property type="match status" value="1"/>
</dbReference>
<proteinExistence type="inferred from homology"/>
<dbReference type="InterPro" id="IPR002023">
    <property type="entry name" value="NuoE-like"/>
</dbReference>
<comment type="cofactor">
    <cofactor evidence="6">
        <name>[2Fe-2S] cluster</name>
        <dbReference type="ChEBI" id="CHEBI:190135"/>
    </cofactor>
</comment>
<evidence type="ECO:0000256" key="4">
    <source>
        <dbReference type="ARBA" id="ARBA00023004"/>
    </source>
</evidence>
<dbReference type="Proteomes" id="UP000199322">
    <property type="component" value="Unassembled WGS sequence"/>
</dbReference>
<dbReference type="RefSeq" id="WP_091404306.1">
    <property type="nucleotide sequence ID" value="NZ_FMYV01000005.1"/>
</dbReference>
<evidence type="ECO:0000256" key="2">
    <source>
        <dbReference type="ARBA" id="ARBA00022714"/>
    </source>
</evidence>
<reference evidence="8 10" key="1">
    <citation type="submission" date="2016-10" db="EMBL/GenBank/DDBJ databases">
        <authorList>
            <person name="de Groot N.N."/>
        </authorList>
    </citation>
    <scope>NUCLEOTIDE SEQUENCE [LARGE SCALE GENOMIC DNA]</scope>
    <source>
        <strain evidence="8 10">WG14</strain>
    </source>
</reference>
<keyword evidence="2 7" id="KW-0001">2Fe-2S</keyword>
<evidence type="ECO:0000313" key="9">
    <source>
        <dbReference type="EMBL" id="TGG87236.1"/>
    </source>
</evidence>
<dbReference type="EMBL" id="FMYV01000005">
    <property type="protein sequence ID" value="SDC62774.1"/>
    <property type="molecule type" value="Genomic_DNA"/>
</dbReference>
<dbReference type="EMBL" id="SRME01000005">
    <property type="protein sequence ID" value="TGG87236.1"/>
    <property type="molecule type" value="Genomic_DNA"/>
</dbReference>
<dbReference type="PANTHER" id="PTHR43342:SF2">
    <property type="entry name" value="POTENTIAL NAD-REDUCING HYDROGENASE SUBUNIT"/>
    <property type="match status" value="1"/>
</dbReference>
<dbReference type="GO" id="GO:0051537">
    <property type="term" value="F:2 iron, 2 sulfur cluster binding"/>
    <property type="evidence" value="ECO:0007669"/>
    <property type="project" value="UniProtKB-KW"/>
</dbReference>
<organism evidence="8 10">
    <name type="scientific">Geotoga petraea</name>
    <dbReference type="NCBI Taxonomy" id="28234"/>
    <lineage>
        <taxon>Bacteria</taxon>
        <taxon>Thermotogati</taxon>
        <taxon>Thermotogota</taxon>
        <taxon>Thermotogae</taxon>
        <taxon>Petrotogales</taxon>
        <taxon>Petrotogaceae</taxon>
        <taxon>Geotoga</taxon>
    </lineage>
</organism>
<dbReference type="Gene3D" id="3.40.30.10">
    <property type="entry name" value="Glutaredoxin"/>
    <property type="match status" value="1"/>
</dbReference>
<protein>
    <submittedName>
        <fullName evidence="9">NAD(P)H-dependent oxidoreductase subunit E</fullName>
    </submittedName>
    <submittedName>
        <fullName evidence="8">NADP-reducing hydrogenase subunit HndA</fullName>
    </submittedName>
</protein>